<feature type="transmembrane region" description="Helical" evidence="6">
    <location>
        <begin position="66"/>
        <end position="86"/>
    </location>
</feature>
<evidence type="ECO:0000313" key="8">
    <source>
        <dbReference type="Proteomes" id="UP001497482"/>
    </source>
</evidence>
<sequence>MALPGCVRSLRAVLRQVWPLIVLEELGSSFFDTALQMVVLDRSAGTTTDPDNHASSESQQIFITNFHMIFNLIVKFTPIIPALLLARLGDRGWRRLPLIVPLVGYLVPRLVLMLVVIFNLDIRLMYGAGALFGLSGGFAAYWPGVMTLVSLAYAESDRSKGLMLVELLYGMAGLVGSLVSGHLFQLYTSSLRDGIVLLIVSFILAVLSLLHALLLLQVTEVSNRVEEEDETSGLIPPSVYLDRPIQRNLPNISLLFIAAIFYTSSVGGAINVLGAYVLKEPLSWNATQVGYGNAAGCLIFLTSFLGVKVLRPFVSETSLIMIGMLSFTAGIYFMSFVTATYMFYLARSLNLLALIPMPIIRSLLSQQVPKSSCGMTLTTLQVALKFAAAAYIPASTKIYQNTLDWFPGFVFTLSSVFSVLAMIPISIVGCRTQEEDRYEAIQGD</sequence>
<comment type="subcellular location">
    <subcellularLocation>
        <location evidence="1">Membrane</location>
        <topology evidence="1">Multi-pass membrane protein</topology>
    </subcellularLocation>
</comment>
<dbReference type="InterPro" id="IPR036259">
    <property type="entry name" value="MFS_trans_sf"/>
</dbReference>
<protein>
    <recommendedName>
        <fullName evidence="9">Solute carrier family 46 member 2</fullName>
    </recommendedName>
</protein>
<dbReference type="AlphaFoldDB" id="A0AAV2IX32"/>
<dbReference type="Proteomes" id="UP001497482">
    <property type="component" value="Chromosome 1"/>
</dbReference>
<dbReference type="EMBL" id="OZ035823">
    <property type="protein sequence ID" value="CAL1569836.1"/>
    <property type="molecule type" value="Genomic_DNA"/>
</dbReference>
<name>A0AAV2IX32_KNICA</name>
<evidence type="ECO:0000256" key="1">
    <source>
        <dbReference type="ARBA" id="ARBA00004141"/>
    </source>
</evidence>
<keyword evidence="4 6" id="KW-0472">Membrane</keyword>
<dbReference type="InterPro" id="IPR011701">
    <property type="entry name" value="MFS"/>
</dbReference>
<feature type="transmembrane region" description="Helical" evidence="6">
    <location>
        <begin position="195"/>
        <end position="216"/>
    </location>
</feature>
<evidence type="ECO:0000256" key="4">
    <source>
        <dbReference type="ARBA" id="ARBA00023136"/>
    </source>
</evidence>
<accession>A0AAV2IX32</accession>
<dbReference type="GO" id="GO:0016020">
    <property type="term" value="C:membrane"/>
    <property type="evidence" value="ECO:0007669"/>
    <property type="project" value="UniProtKB-SubCell"/>
</dbReference>
<feature type="transmembrane region" description="Helical" evidence="6">
    <location>
        <begin position="161"/>
        <end position="183"/>
    </location>
</feature>
<keyword evidence="8" id="KW-1185">Reference proteome</keyword>
<keyword evidence="2 6" id="KW-0812">Transmembrane</keyword>
<dbReference type="Gene3D" id="1.20.1250.20">
    <property type="entry name" value="MFS general substrate transporter like domains"/>
    <property type="match status" value="1"/>
</dbReference>
<reference evidence="7 8" key="1">
    <citation type="submission" date="2024-04" db="EMBL/GenBank/DDBJ databases">
        <authorList>
            <person name="Waldvogel A.-M."/>
            <person name="Schoenle A."/>
        </authorList>
    </citation>
    <scope>NUCLEOTIDE SEQUENCE [LARGE SCALE GENOMIC DNA]</scope>
</reference>
<dbReference type="PANTHER" id="PTHR23507:SF3">
    <property type="entry name" value="THYMIC STROMAL COTRANSPORTER HOMOLOG"/>
    <property type="match status" value="1"/>
</dbReference>
<proteinExistence type="inferred from homology"/>
<evidence type="ECO:0000256" key="6">
    <source>
        <dbReference type="SAM" id="Phobius"/>
    </source>
</evidence>
<feature type="transmembrane region" description="Helical" evidence="6">
    <location>
        <begin position="405"/>
        <end position="428"/>
    </location>
</feature>
<evidence type="ECO:0000313" key="7">
    <source>
        <dbReference type="EMBL" id="CAL1569836.1"/>
    </source>
</evidence>
<comment type="similarity">
    <text evidence="5">Belongs to the major facilitator superfamily. SLC46A family.</text>
</comment>
<feature type="transmembrane region" description="Helical" evidence="6">
    <location>
        <begin position="252"/>
        <end position="278"/>
    </location>
</feature>
<evidence type="ECO:0000256" key="3">
    <source>
        <dbReference type="ARBA" id="ARBA00022989"/>
    </source>
</evidence>
<evidence type="ECO:0000256" key="2">
    <source>
        <dbReference type="ARBA" id="ARBA00022692"/>
    </source>
</evidence>
<feature type="transmembrane region" description="Helical" evidence="6">
    <location>
        <begin position="290"/>
        <end position="310"/>
    </location>
</feature>
<dbReference type="PANTHER" id="PTHR23507">
    <property type="entry name" value="ZGC:174356"/>
    <property type="match status" value="1"/>
</dbReference>
<organism evidence="7 8">
    <name type="scientific">Knipowitschia caucasica</name>
    <name type="common">Caucasian dwarf goby</name>
    <name type="synonym">Pomatoschistus caucasicus</name>
    <dbReference type="NCBI Taxonomy" id="637954"/>
    <lineage>
        <taxon>Eukaryota</taxon>
        <taxon>Metazoa</taxon>
        <taxon>Chordata</taxon>
        <taxon>Craniata</taxon>
        <taxon>Vertebrata</taxon>
        <taxon>Euteleostomi</taxon>
        <taxon>Actinopterygii</taxon>
        <taxon>Neopterygii</taxon>
        <taxon>Teleostei</taxon>
        <taxon>Neoteleostei</taxon>
        <taxon>Acanthomorphata</taxon>
        <taxon>Gobiaria</taxon>
        <taxon>Gobiiformes</taxon>
        <taxon>Gobioidei</taxon>
        <taxon>Gobiidae</taxon>
        <taxon>Gobiinae</taxon>
        <taxon>Knipowitschia</taxon>
    </lineage>
</organism>
<dbReference type="SUPFAM" id="SSF103473">
    <property type="entry name" value="MFS general substrate transporter"/>
    <property type="match status" value="1"/>
</dbReference>
<feature type="transmembrane region" description="Helical" evidence="6">
    <location>
        <begin position="124"/>
        <end position="149"/>
    </location>
</feature>
<feature type="transmembrane region" description="Helical" evidence="6">
    <location>
        <begin position="98"/>
        <end position="118"/>
    </location>
</feature>
<gene>
    <name evidence="7" type="ORF">KC01_LOCUS2207</name>
</gene>
<evidence type="ECO:0008006" key="9">
    <source>
        <dbReference type="Google" id="ProtNLM"/>
    </source>
</evidence>
<keyword evidence="3 6" id="KW-1133">Transmembrane helix</keyword>
<feature type="transmembrane region" description="Helical" evidence="6">
    <location>
        <begin position="317"/>
        <end position="335"/>
    </location>
</feature>
<evidence type="ECO:0000256" key="5">
    <source>
        <dbReference type="ARBA" id="ARBA00038227"/>
    </source>
</evidence>
<dbReference type="Pfam" id="PF07690">
    <property type="entry name" value="MFS_1"/>
    <property type="match status" value="1"/>
</dbReference>
<dbReference type="GO" id="GO:0022857">
    <property type="term" value="F:transmembrane transporter activity"/>
    <property type="evidence" value="ECO:0007669"/>
    <property type="project" value="InterPro"/>
</dbReference>